<dbReference type="Proteomes" id="UP000503399">
    <property type="component" value="Chromosome"/>
</dbReference>
<evidence type="ECO:0000313" key="2">
    <source>
        <dbReference type="EMBL" id="CAB1129205.1"/>
    </source>
</evidence>
<proteinExistence type="predicted"/>
<sequence length="27" mass="2936">MAMWYTLGGILGAVAVVWLMLLRGLAE</sequence>
<dbReference type="EMBL" id="LR778114">
    <property type="protein sequence ID" value="CAB1129205.1"/>
    <property type="molecule type" value="Genomic_DNA"/>
</dbReference>
<reference evidence="2 4" key="1">
    <citation type="submission" date="2020-02" db="EMBL/GenBank/DDBJ databases">
        <authorList>
            <person name="Hogendoorn C."/>
        </authorList>
    </citation>
    <scope>NUCLEOTIDE SEQUENCE [LARGE SCALE GENOMIC DNA]</scope>
    <source>
        <strain evidence="2">R501</strain>
    </source>
</reference>
<gene>
    <name evidence="2" type="ORF">R50_1704</name>
    <name evidence="3" type="ORF">R50_1726</name>
</gene>
<evidence type="ECO:0000256" key="1">
    <source>
        <dbReference type="SAM" id="Phobius"/>
    </source>
</evidence>
<protein>
    <submittedName>
        <fullName evidence="2">Uncharacterized protein</fullName>
    </submittedName>
</protein>
<dbReference type="KEGG" id="hfv:R50_1726"/>
<name>A0A6F8ZGU0_9FIRM</name>
<feature type="transmembrane region" description="Helical" evidence="1">
    <location>
        <begin position="6"/>
        <end position="26"/>
    </location>
</feature>
<dbReference type="EMBL" id="LR778114">
    <property type="protein sequence ID" value="CAB1129227.1"/>
    <property type="molecule type" value="Genomic_DNA"/>
</dbReference>
<organism evidence="2 4">
    <name type="scientific">Candidatus Hydrogenisulfobacillus filiaventi</name>
    <dbReference type="NCBI Taxonomy" id="2707344"/>
    <lineage>
        <taxon>Bacteria</taxon>
        <taxon>Bacillati</taxon>
        <taxon>Bacillota</taxon>
        <taxon>Clostridia</taxon>
        <taxon>Eubacteriales</taxon>
        <taxon>Clostridiales Family XVII. Incertae Sedis</taxon>
        <taxon>Candidatus Hydrogenisulfobacillus</taxon>
    </lineage>
</organism>
<keyword evidence="1" id="KW-1133">Transmembrane helix</keyword>
<accession>A0A6F8ZGU0</accession>
<dbReference type="KEGG" id="hfv:R50_1704"/>
<keyword evidence="1" id="KW-0812">Transmembrane</keyword>
<evidence type="ECO:0000313" key="3">
    <source>
        <dbReference type="EMBL" id="CAB1129227.1"/>
    </source>
</evidence>
<keyword evidence="1" id="KW-0472">Membrane</keyword>
<evidence type="ECO:0000313" key="4">
    <source>
        <dbReference type="Proteomes" id="UP000503399"/>
    </source>
</evidence>
<dbReference type="AlphaFoldDB" id="A0A6F8ZGU0"/>
<keyword evidence="4" id="KW-1185">Reference proteome</keyword>